<proteinExistence type="predicted"/>
<keyword evidence="2" id="KW-1185">Reference proteome</keyword>
<protein>
    <recommendedName>
        <fullName evidence="3">Zinc-finger domain-containing protein</fullName>
    </recommendedName>
</protein>
<dbReference type="RefSeq" id="WP_025226639.1">
    <property type="nucleotide sequence ID" value="NZ_CP007139.1"/>
</dbReference>
<dbReference type="EMBL" id="CP007139">
    <property type="protein sequence ID" value="AIE84744.1"/>
    <property type="molecule type" value="Genomic_DNA"/>
</dbReference>
<organism evidence="1 2">
    <name type="scientific">Fimbriimonas ginsengisoli Gsoil 348</name>
    <dbReference type="NCBI Taxonomy" id="661478"/>
    <lineage>
        <taxon>Bacteria</taxon>
        <taxon>Bacillati</taxon>
        <taxon>Armatimonadota</taxon>
        <taxon>Fimbriimonadia</taxon>
        <taxon>Fimbriimonadales</taxon>
        <taxon>Fimbriimonadaceae</taxon>
        <taxon>Fimbriimonas</taxon>
    </lineage>
</organism>
<dbReference type="Proteomes" id="UP000027982">
    <property type="component" value="Chromosome"/>
</dbReference>
<sequence>MKESCRNYRSLLMDAAEGRPTPEVTRHLEECKSCSAAVERYREIVAAAKVAWTPAPADLIALVKNLIPETRRVWTAARLGSSLAAGARGLGDEFQMSVGGGDLSIRIMATRSEAGWQLMGRLPEGEWSIDAEVPAVVDANGFRFTVGALEESGFNLIGPDQILVVPAMSQLLGDDGR</sequence>
<dbReference type="KEGG" id="fgi:OP10G_1376"/>
<accession>A0A068NSZ4</accession>
<evidence type="ECO:0000313" key="2">
    <source>
        <dbReference type="Proteomes" id="UP000027982"/>
    </source>
</evidence>
<evidence type="ECO:0000313" key="1">
    <source>
        <dbReference type="EMBL" id="AIE84744.1"/>
    </source>
</evidence>
<name>A0A068NSZ4_FIMGI</name>
<dbReference type="HOGENOM" id="CLU_1515733_0_0_0"/>
<gene>
    <name evidence="1" type="ORF">OP10G_1376</name>
</gene>
<dbReference type="STRING" id="661478.OP10G_1376"/>
<reference evidence="1 2" key="1">
    <citation type="journal article" date="2014" name="PLoS ONE">
        <title>The first complete genome sequence of the class fimbriimonadia in the phylum armatimonadetes.</title>
        <authorList>
            <person name="Hu Z.Y."/>
            <person name="Wang Y.Z."/>
            <person name="Im W.T."/>
            <person name="Wang S.Y."/>
            <person name="Zhao G.P."/>
            <person name="Zheng H.J."/>
            <person name="Quan Z.X."/>
        </authorList>
    </citation>
    <scope>NUCLEOTIDE SEQUENCE [LARGE SCALE GENOMIC DNA]</scope>
    <source>
        <strain evidence="1">Gsoil 348</strain>
    </source>
</reference>
<evidence type="ECO:0008006" key="3">
    <source>
        <dbReference type="Google" id="ProtNLM"/>
    </source>
</evidence>
<dbReference type="AlphaFoldDB" id="A0A068NSZ4"/>